<comment type="subcellular location">
    <subcellularLocation>
        <location evidence="1">Cell membrane</location>
        <topology evidence="1">Multi-pass membrane protein</topology>
    </subcellularLocation>
</comment>
<dbReference type="InterPro" id="IPR051163">
    <property type="entry name" value="Sodium:Solute_Symporter_SSF"/>
</dbReference>
<feature type="transmembrane region" description="Helical" evidence="12">
    <location>
        <begin position="63"/>
        <end position="84"/>
    </location>
</feature>
<evidence type="ECO:0000256" key="11">
    <source>
        <dbReference type="RuleBase" id="RU362091"/>
    </source>
</evidence>
<feature type="transmembrane region" description="Helical" evidence="12">
    <location>
        <begin position="96"/>
        <end position="117"/>
    </location>
</feature>
<feature type="transmembrane region" description="Helical" evidence="12">
    <location>
        <begin position="267"/>
        <end position="284"/>
    </location>
</feature>
<keyword evidence="8" id="KW-0406">Ion transport</keyword>
<reference evidence="13 14" key="1">
    <citation type="submission" date="2018-11" db="EMBL/GenBank/DDBJ databases">
        <authorList>
            <consortium name="Pathogen Informatics"/>
        </authorList>
    </citation>
    <scope>NUCLEOTIDE SEQUENCE [LARGE SCALE GENOMIC DNA]</scope>
</reference>
<evidence type="ECO:0000313" key="14">
    <source>
        <dbReference type="Proteomes" id="UP000281553"/>
    </source>
</evidence>
<dbReference type="InterPro" id="IPR038377">
    <property type="entry name" value="Na/Glc_symporter_sf"/>
</dbReference>
<dbReference type="InterPro" id="IPR001734">
    <property type="entry name" value="Na/solute_symporter"/>
</dbReference>
<dbReference type="GO" id="GO:0006814">
    <property type="term" value="P:sodium ion transport"/>
    <property type="evidence" value="ECO:0007669"/>
    <property type="project" value="UniProtKB-KW"/>
</dbReference>
<keyword evidence="6 12" id="KW-1133">Transmembrane helix</keyword>
<feature type="transmembrane region" description="Helical" evidence="12">
    <location>
        <begin position="226"/>
        <end position="246"/>
    </location>
</feature>
<keyword evidence="10" id="KW-0739">Sodium transport</keyword>
<evidence type="ECO:0000256" key="6">
    <source>
        <dbReference type="ARBA" id="ARBA00022989"/>
    </source>
</evidence>
<dbReference type="GO" id="GO:0015293">
    <property type="term" value="F:symporter activity"/>
    <property type="evidence" value="ECO:0007669"/>
    <property type="project" value="TreeGrafter"/>
</dbReference>
<dbReference type="Proteomes" id="UP000281553">
    <property type="component" value="Unassembled WGS sequence"/>
</dbReference>
<evidence type="ECO:0000256" key="5">
    <source>
        <dbReference type="ARBA" id="ARBA00022692"/>
    </source>
</evidence>
<evidence type="ECO:0008006" key="15">
    <source>
        <dbReference type="Google" id="ProtNLM"/>
    </source>
</evidence>
<dbReference type="AlphaFoldDB" id="A0A3P7LPG3"/>
<dbReference type="PROSITE" id="PS50283">
    <property type="entry name" value="NA_SOLUT_SYMP_3"/>
    <property type="match status" value="1"/>
</dbReference>
<feature type="transmembrane region" description="Helical" evidence="12">
    <location>
        <begin position="129"/>
        <end position="147"/>
    </location>
</feature>
<keyword evidence="4" id="KW-1003">Cell membrane</keyword>
<evidence type="ECO:0000313" key="13">
    <source>
        <dbReference type="EMBL" id="VDN11878.1"/>
    </source>
</evidence>
<evidence type="ECO:0000256" key="3">
    <source>
        <dbReference type="ARBA" id="ARBA00022448"/>
    </source>
</evidence>
<evidence type="ECO:0000256" key="9">
    <source>
        <dbReference type="ARBA" id="ARBA00023136"/>
    </source>
</evidence>
<proteinExistence type="inferred from homology"/>
<name>A0A3P7LPG3_DIBLA</name>
<evidence type="ECO:0000256" key="2">
    <source>
        <dbReference type="ARBA" id="ARBA00006434"/>
    </source>
</evidence>
<dbReference type="Pfam" id="PF00474">
    <property type="entry name" value="SSF"/>
    <property type="match status" value="1"/>
</dbReference>
<evidence type="ECO:0000256" key="10">
    <source>
        <dbReference type="ARBA" id="ARBA00023201"/>
    </source>
</evidence>
<organism evidence="13 14">
    <name type="scientific">Dibothriocephalus latus</name>
    <name type="common">Fish tapeworm</name>
    <name type="synonym">Diphyllobothrium latum</name>
    <dbReference type="NCBI Taxonomy" id="60516"/>
    <lineage>
        <taxon>Eukaryota</taxon>
        <taxon>Metazoa</taxon>
        <taxon>Spiralia</taxon>
        <taxon>Lophotrochozoa</taxon>
        <taxon>Platyhelminthes</taxon>
        <taxon>Cestoda</taxon>
        <taxon>Eucestoda</taxon>
        <taxon>Diphyllobothriidea</taxon>
        <taxon>Diphyllobothriidae</taxon>
        <taxon>Dibothriocephalus</taxon>
    </lineage>
</organism>
<evidence type="ECO:0000256" key="7">
    <source>
        <dbReference type="ARBA" id="ARBA00023053"/>
    </source>
</evidence>
<gene>
    <name evidence="13" type="ORF">DILT_LOCUS7709</name>
</gene>
<keyword evidence="5 12" id="KW-0812">Transmembrane</keyword>
<keyword evidence="9 12" id="KW-0472">Membrane</keyword>
<sequence length="286" mass="31739">MAYSLYWPDYLVLVALLVFYACVGIWYGYENQIKRLWRRMRGKDVEEAAPMTTDDIFLGNRRLGLLPILGTTVASFISAVTLLGTNNEVYTNGIEFGLMMLAYLISFPVAAEVYVPVFYKLELSSSHEVIYIAVVLYAPSLALSQATGWDVNIAIVAIGLVATFYTTIGGIKAVVWTDLIQMVVMLVGFIMIIAMGAAELGGIDRVVQIAADGKRLDIFNFDFNPFVRHSFFALTFGGAGMVLSIYASNQTSVQRYLACKDLKTAKTWVLLLNNLLLLTIIFNVCR</sequence>
<dbReference type="PANTHER" id="PTHR42985:SF40">
    <property type="entry name" value="LD47995P-RELATED"/>
    <property type="match status" value="1"/>
</dbReference>
<feature type="transmembrane region" description="Helical" evidence="12">
    <location>
        <begin position="153"/>
        <end position="175"/>
    </location>
</feature>
<keyword evidence="7" id="KW-0915">Sodium</keyword>
<dbReference type="PANTHER" id="PTHR42985">
    <property type="entry name" value="SODIUM-COUPLED MONOCARBOXYLATE TRANSPORTER"/>
    <property type="match status" value="1"/>
</dbReference>
<evidence type="ECO:0000256" key="4">
    <source>
        <dbReference type="ARBA" id="ARBA00022475"/>
    </source>
</evidence>
<evidence type="ECO:0000256" key="1">
    <source>
        <dbReference type="ARBA" id="ARBA00004651"/>
    </source>
</evidence>
<keyword evidence="14" id="KW-1185">Reference proteome</keyword>
<feature type="transmembrane region" description="Helical" evidence="12">
    <location>
        <begin position="6"/>
        <end position="29"/>
    </location>
</feature>
<dbReference type="EMBL" id="UYRU01052459">
    <property type="protein sequence ID" value="VDN11878.1"/>
    <property type="molecule type" value="Genomic_DNA"/>
</dbReference>
<feature type="transmembrane region" description="Helical" evidence="12">
    <location>
        <begin position="182"/>
        <end position="203"/>
    </location>
</feature>
<comment type="similarity">
    <text evidence="2 11">Belongs to the sodium:solute symporter (SSF) (TC 2.A.21) family.</text>
</comment>
<dbReference type="Gene3D" id="1.20.1730.10">
    <property type="entry name" value="Sodium/glucose cotransporter"/>
    <property type="match status" value="1"/>
</dbReference>
<dbReference type="OrthoDB" id="6132759at2759"/>
<accession>A0A3P7LPG3</accession>
<dbReference type="GO" id="GO:0005886">
    <property type="term" value="C:plasma membrane"/>
    <property type="evidence" value="ECO:0007669"/>
    <property type="project" value="UniProtKB-SubCell"/>
</dbReference>
<evidence type="ECO:0000256" key="12">
    <source>
        <dbReference type="SAM" id="Phobius"/>
    </source>
</evidence>
<protein>
    <recommendedName>
        <fullName evidence="15">Sodium/solute symporter</fullName>
    </recommendedName>
</protein>
<evidence type="ECO:0000256" key="8">
    <source>
        <dbReference type="ARBA" id="ARBA00023065"/>
    </source>
</evidence>
<keyword evidence="3" id="KW-0813">Transport</keyword>